<evidence type="ECO:0000313" key="2">
    <source>
        <dbReference type="Proteomes" id="UP000559860"/>
    </source>
</evidence>
<keyword evidence="2" id="KW-1185">Reference proteome</keyword>
<gene>
    <name evidence="1" type="ORF">HLH36_19295</name>
</gene>
<protein>
    <submittedName>
        <fullName evidence="1">Uncharacterized protein</fullName>
    </submittedName>
</protein>
<comment type="caution">
    <text evidence="1">The sequence shown here is derived from an EMBL/GenBank/DDBJ whole genome shotgun (WGS) entry which is preliminary data.</text>
</comment>
<reference evidence="1 2" key="1">
    <citation type="submission" date="2020-04" db="EMBL/GenBank/DDBJ databases">
        <title>Description of novel Gluconacetobacter.</title>
        <authorList>
            <person name="Sombolestani A."/>
        </authorList>
    </citation>
    <scope>NUCLEOTIDE SEQUENCE [LARGE SCALE GENOMIC DNA]</scope>
    <source>
        <strain evidence="1 2">LMG 27801</strain>
    </source>
</reference>
<sequence length="99" mass="10109">MSAINVEGFVARALCQAAGVDHLPTPEGGYTVPRAIANSGGYEFGDLSVSAKASLVTAVGIFAAHGKLDDDFNVRAESIKTAADAQALVQDADEAMVGK</sequence>
<dbReference type="RefSeq" id="WP_182987887.1">
    <property type="nucleotide sequence ID" value="NZ_JABEQD010000031.1"/>
</dbReference>
<dbReference type="EMBL" id="JABEQD010000031">
    <property type="protein sequence ID" value="MBB2170446.1"/>
    <property type="molecule type" value="Genomic_DNA"/>
</dbReference>
<dbReference type="AlphaFoldDB" id="A0A7W4IWN9"/>
<name>A0A7W4IWN9_9PROT</name>
<evidence type="ECO:0000313" key="1">
    <source>
        <dbReference type="EMBL" id="MBB2170446.1"/>
    </source>
</evidence>
<proteinExistence type="predicted"/>
<dbReference type="Proteomes" id="UP000559860">
    <property type="component" value="Unassembled WGS sequence"/>
</dbReference>
<organism evidence="1 2">
    <name type="scientific">Gluconacetobacter aggeris</name>
    <dbReference type="NCBI Taxonomy" id="1286186"/>
    <lineage>
        <taxon>Bacteria</taxon>
        <taxon>Pseudomonadati</taxon>
        <taxon>Pseudomonadota</taxon>
        <taxon>Alphaproteobacteria</taxon>
        <taxon>Acetobacterales</taxon>
        <taxon>Acetobacteraceae</taxon>
        <taxon>Gluconacetobacter</taxon>
    </lineage>
</organism>
<accession>A0A7W4IWN9</accession>